<evidence type="ECO:0000259" key="8">
    <source>
        <dbReference type="PROSITE" id="PS51740"/>
    </source>
</evidence>
<protein>
    <recommendedName>
        <fullName evidence="1 7">Transcriptional regulator MraZ</fullName>
    </recommendedName>
</protein>
<evidence type="ECO:0000256" key="1">
    <source>
        <dbReference type="ARBA" id="ARBA00013860"/>
    </source>
</evidence>
<dbReference type="PANTHER" id="PTHR34701:SF1">
    <property type="entry name" value="TRANSCRIPTIONAL REGULATOR MRAZ"/>
    <property type="match status" value="1"/>
</dbReference>
<dbReference type="FunFam" id="3.40.1550.20:FF:000002">
    <property type="entry name" value="Transcriptional regulator MraZ"/>
    <property type="match status" value="1"/>
</dbReference>
<dbReference type="GO" id="GO:0005737">
    <property type="term" value="C:cytoplasm"/>
    <property type="evidence" value="ECO:0007669"/>
    <property type="project" value="UniProtKB-UniRule"/>
</dbReference>
<comment type="caution">
    <text evidence="9">The sequence shown here is derived from an EMBL/GenBank/DDBJ whole genome shotgun (WGS) entry which is preliminary data.</text>
</comment>
<keyword evidence="5 7" id="KW-0238">DNA-binding</keyword>
<dbReference type="HAMAP" id="MF_01008">
    <property type="entry name" value="MraZ"/>
    <property type="match status" value="1"/>
</dbReference>
<evidence type="ECO:0000256" key="4">
    <source>
        <dbReference type="ARBA" id="ARBA00023015"/>
    </source>
</evidence>
<dbReference type="InterPro" id="IPR035644">
    <property type="entry name" value="MraZ_C"/>
</dbReference>
<evidence type="ECO:0000256" key="5">
    <source>
        <dbReference type="ARBA" id="ARBA00023125"/>
    </source>
</evidence>
<feature type="domain" description="SpoVT-AbrB" evidence="8">
    <location>
        <begin position="5"/>
        <end position="47"/>
    </location>
</feature>
<evidence type="ECO:0000256" key="2">
    <source>
        <dbReference type="ARBA" id="ARBA00022490"/>
    </source>
</evidence>
<dbReference type="CDD" id="cd16320">
    <property type="entry name" value="MraZ_N"/>
    <property type="match status" value="1"/>
</dbReference>
<dbReference type="CDD" id="cd16321">
    <property type="entry name" value="MraZ_C"/>
    <property type="match status" value="1"/>
</dbReference>
<organism evidence="9 10">
    <name type="scientific">Candidatus Andersenbacteria bacterium RIFCSPHIGHO2_12_FULL_45_11</name>
    <dbReference type="NCBI Taxonomy" id="1797281"/>
    <lineage>
        <taxon>Bacteria</taxon>
        <taxon>Candidatus Anderseniibacteriota</taxon>
    </lineage>
</organism>
<dbReference type="EMBL" id="MHHR01000025">
    <property type="protein sequence ID" value="OGY33936.1"/>
    <property type="molecule type" value="Genomic_DNA"/>
</dbReference>
<dbReference type="SUPFAM" id="SSF89447">
    <property type="entry name" value="AbrB/MazE/MraZ-like"/>
    <property type="match status" value="1"/>
</dbReference>
<dbReference type="GO" id="GO:0009295">
    <property type="term" value="C:nucleoid"/>
    <property type="evidence" value="ECO:0007669"/>
    <property type="project" value="UniProtKB-SubCell"/>
</dbReference>
<dbReference type="GO" id="GO:2000143">
    <property type="term" value="P:negative regulation of DNA-templated transcription initiation"/>
    <property type="evidence" value="ECO:0007669"/>
    <property type="project" value="TreeGrafter"/>
</dbReference>
<evidence type="ECO:0000256" key="3">
    <source>
        <dbReference type="ARBA" id="ARBA00022737"/>
    </source>
</evidence>
<dbReference type="InterPro" id="IPR037914">
    <property type="entry name" value="SpoVT-AbrB_sf"/>
</dbReference>
<keyword evidence="9" id="KW-0131">Cell cycle</keyword>
<accession>A0A1G1X1P4</accession>
<dbReference type="InterPro" id="IPR035642">
    <property type="entry name" value="MraZ_N"/>
</dbReference>
<dbReference type="Pfam" id="PF02381">
    <property type="entry name" value="MraZ"/>
    <property type="match status" value="2"/>
</dbReference>
<dbReference type="InterPro" id="IPR020603">
    <property type="entry name" value="MraZ_dom"/>
</dbReference>
<dbReference type="AlphaFoldDB" id="A0A1G1X1P4"/>
<gene>
    <name evidence="7" type="primary">mraZ</name>
    <name evidence="9" type="ORF">A3D99_01760</name>
</gene>
<sequence>MFIGEYNHNLDEKGRMNMPVKFRRDLTGGAVITRGLDHCLFVYPKAEWEIMAAKLAALPITQKNSRAFARLMLAGAWDVELDSQGRVMIPEYLRQYAAIDKHIIVAGLYNRIEIWDEDAWRDYKAKTEEDSDEIAESMGALGI</sequence>
<evidence type="ECO:0000256" key="7">
    <source>
        <dbReference type="HAMAP-Rule" id="MF_01008"/>
    </source>
</evidence>
<proteinExistence type="inferred from homology"/>
<evidence type="ECO:0000256" key="6">
    <source>
        <dbReference type="ARBA" id="ARBA00023163"/>
    </source>
</evidence>
<dbReference type="InterPro" id="IPR003444">
    <property type="entry name" value="MraZ"/>
</dbReference>
<keyword evidence="9" id="KW-0132">Cell division</keyword>
<evidence type="ECO:0000313" key="9">
    <source>
        <dbReference type="EMBL" id="OGY33936.1"/>
    </source>
</evidence>
<keyword evidence="4 7" id="KW-0805">Transcription regulation</keyword>
<keyword evidence="3" id="KW-0677">Repeat</keyword>
<dbReference type="GO" id="GO:0000976">
    <property type="term" value="F:transcription cis-regulatory region binding"/>
    <property type="evidence" value="ECO:0007669"/>
    <property type="project" value="TreeGrafter"/>
</dbReference>
<dbReference type="Gene3D" id="3.40.1550.20">
    <property type="entry name" value="Transcriptional regulator MraZ domain"/>
    <property type="match status" value="1"/>
</dbReference>
<dbReference type="PANTHER" id="PTHR34701">
    <property type="entry name" value="TRANSCRIPTIONAL REGULATOR MRAZ"/>
    <property type="match status" value="1"/>
</dbReference>
<dbReference type="GO" id="GO:0003700">
    <property type="term" value="F:DNA-binding transcription factor activity"/>
    <property type="evidence" value="ECO:0007669"/>
    <property type="project" value="UniProtKB-UniRule"/>
</dbReference>
<dbReference type="InterPro" id="IPR038619">
    <property type="entry name" value="MraZ_sf"/>
</dbReference>
<comment type="similarity">
    <text evidence="7">Belongs to the MraZ family.</text>
</comment>
<dbReference type="PROSITE" id="PS51740">
    <property type="entry name" value="SPOVT_ABRB"/>
    <property type="match status" value="2"/>
</dbReference>
<keyword evidence="6 7" id="KW-0804">Transcription</keyword>
<keyword evidence="2 7" id="KW-0963">Cytoplasm</keyword>
<reference evidence="9 10" key="1">
    <citation type="journal article" date="2016" name="Nat. Commun.">
        <title>Thousands of microbial genomes shed light on interconnected biogeochemical processes in an aquifer system.</title>
        <authorList>
            <person name="Anantharaman K."/>
            <person name="Brown C.T."/>
            <person name="Hug L.A."/>
            <person name="Sharon I."/>
            <person name="Castelle C.J."/>
            <person name="Probst A.J."/>
            <person name="Thomas B.C."/>
            <person name="Singh A."/>
            <person name="Wilkins M.J."/>
            <person name="Karaoz U."/>
            <person name="Brodie E.L."/>
            <person name="Williams K.H."/>
            <person name="Hubbard S.S."/>
            <person name="Banfield J.F."/>
        </authorList>
    </citation>
    <scope>NUCLEOTIDE SEQUENCE [LARGE SCALE GENOMIC DNA]</scope>
</reference>
<evidence type="ECO:0000313" key="10">
    <source>
        <dbReference type="Proteomes" id="UP000177528"/>
    </source>
</evidence>
<dbReference type="NCBIfam" id="TIGR00242">
    <property type="entry name" value="division/cell wall cluster transcriptional repressor MraZ"/>
    <property type="match status" value="1"/>
</dbReference>
<dbReference type="GO" id="GO:0051301">
    <property type="term" value="P:cell division"/>
    <property type="evidence" value="ECO:0007669"/>
    <property type="project" value="UniProtKB-KW"/>
</dbReference>
<comment type="subunit">
    <text evidence="7">Forms oligomers.</text>
</comment>
<dbReference type="InterPro" id="IPR007159">
    <property type="entry name" value="SpoVT-AbrB_dom"/>
</dbReference>
<dbReference type="Proteomes" id="UP000177528">
    <property type="component" value="Unassembled WGS sequence"/>
</dbReference>
<comment type="subcellular location">
    <subcellularLocation>
        <location evidence="7">Cytoplasm</location>
        <location evidence="7">Nucleoid</location>
    </subcellularLocation>
</comment>
<feature type="domain" description="SpoVT-AbrB" evidence="8">
    <location>
        <begin position="76"/>
        <end position="119"/>
    </location>
</feature>
<name>A0A1G1X1P4_9BACT</name>